<accession>A0A0U1L5L9</accession>
<reference evidence="2" key="1">
    <citation type="submission" date="2015-03" db="EMBL/GenBank/DDBJ databases">
        <authorList>
            <person name="Nijsse Bart"/>
        </authorList>
    </citation>
    <scope>NUCLEOTIDE SEQUENCE [LARGE SCALE GENOMIC DNA]</scope>
</reference>
<sequence length="101" mass="11725">MNKPNTRAVTQITGTQSITGFGNVIHIHTFPVGKRSLPLLQSLYTTPFIHLTVNFHFPRLHFMTLSIIILPHPCVLSIKKTLYARIYIYRPILYIYLYILI</sequence>
<protein>
    <submittedName>
        <fullName evidence="1">Uncharacterized protein</fullName>
    </submittedName>
</protein>
<keyword evidence="2" id="KW-1185">Reference proteome</keyword>
<dbReference type="EMBL" id="CTRP01000016">
    <property type="protein sequence ID" value="CQR74988.1"/>
    <property type="molecule type" value="Genomic_DNA"/>
</dbReference>
<dbReference type="Proteomes" id="UP000049855">
    <property type="component" value="Unassembled WGS sequence"/>
</dbReference>
<dbReference type="AlphaFoldDB" id="A0A0U1L5L9"/>
<evidence type="ECO:0000313" key="2">
    <source>
        <dbReference type="Proteomes" id="UP000049855"/>
    </source>
</evidence>
<gene>
    <name evidence="1" type="ORF">SpAn4DRAFT_4352</name>
</gene>
<organism evidence="1 2">
    <name type="scientific">Sporomusa ovata</name>
    <dbReference type="NCBI Taxonomy" id="2378"/>
    <lineage>
        <taxon>Bacteria</taxon>
        <taxon>Bacillati</taxon>
        <taxon>Bacillota</taxon>
        <taxon>Negativicutes</taxon>
        <taxon>Selenomonadales</taxon>
        <taxon>Sporomusaceae</taxon>
        <taxon>Sporomusa</taxon>
    </lineage>
</organism>
<proteinExistence type="predicted"/>
<name>A0A0U1L5L9_9FIRM</name>
<evidence type="ECO:0000313" key="1">
    <source>
        <dbReference type="EMBL" id="CQR74988.1"/>
    </source>
</evidence>